<keyword evidence="2" id="KW-0732">Signal</keyword>
<proteinExistence type="predicted"/>
<comment type="caution">
    <text evidence="3">The sequence shown here is derived from an EMBL/GenBank/DDBJ whole genome shotgun (WGS) entry which is preliminary data.</text>
</comment>
<evidence type="ECO:0000313" key="4">
    <source>
        <dbReference type="Proteomes" id="UP001432322"/>
    </source>
</evidence>
<evidence type="ECO:0000256" key="2">
    <source>
        <dbReference type="SAM" id="SignalP"/>
    </source>
</evidence>
<gene>
    <name evidence="3" type="ORF">PFISCL1PPCAC_6793</name>
</gene>
<sequence>GIPRMISLLAALLVLPAVANAVECYHCSNRPTNIPCNASNICEGTTCFIVQEKYDFYAGCSTDQPVARTTCHANSKRSVCGCSSPKCNHRDQLGDGVEIADFNPFHSIKLSTFFENLTAVPVVPVPPPSTESTAAPNDDKSKGTTMEAPANATDATIPPPDLTTKKPDGGSTASLLLGVAIVGTILLC</sequence>
<evidence type="ECO:0000256" key="1">
    <source>
        <dbReference type="SAM" id="MobiDB-lite"/>
    </source>
</evidence>
<feature type="chain" id="PRO_5044022950" description="UPAR/Ly6 domain-containing protein" evidence="2">
    <location>
        <begin position="22"/>
        <end position="188"/>
    </location>
</feature>
<name>A0AAV5V778_9BILA</name>
<feature type="signal peptide" evidence="2">
    <location>
        <begin position="1"/>
        <end position="21"/>
    </location>
</feature>
<dbReference type="EMBL" id="BTSY01000002">
    <property type="protein sequence ID" value="GMT15496.1"/>
    <property type="molecule type" value="Genomic_DNA"/>
</dbReference>
<accession>A0AAV5V778</accession>
<evidence type="ECO:0008006" key="5">
    <source>
        <dbReference type="Google" id="ProtNLM"/>
    </source>
</evidence>
<protein>
    <recommendedName>
        <fullName evidence="5">UPAR/Ly6 domain-containing protein</fullName>
    </recommendedName>
</protein>
<evidence type="ECO:0000313" key="3">
    <source>
        <dbReference type="EMBL" id="GMT15496.1"/>
    </source>
</evidence>
<dbReference type="AlphaFoldDB" id="A0AAV5V778"/>
<feature type="region of interest" description="Disordered" evidence="1">
    <location>
        <begin position="125"/>
        <end position="168"/>
    </location>
</feature>
<keyword evidence="4" id="KW-1185">Reference proteome</keyword>
<reference evidence="3" key="1">
    <citation type="submission" date="2023-10" db="EMBL/GenBank/DDBJ databases">
        <title>Genome assembly of Pristionchus species.</title>
        <authorList>
            <person name="Yoshida K."/>
            <person name="Sommer R.J."/>
        </authorList>
    </citation>
    <scope>NUCLEOTIDE SEQUENCE</scope>
    <source>
        <strain evidence="3">RS5133</strain>
    </source>
</reference>
<dbReference type="Proteomes" id="UP001432322">
    <property type="component" value="Unassembled WGS sequence"/>
</dbReference>
<feature type="non-terminal residue" evidence="3">
    <location>
        <position position="1"/>
    </location>
</feature>
<organism evidence="3 4">
    <name type="scientific">Pristionchus fissidentatus</name>
    <dbReference type="NCBI Taxonomy" id="1538716"/>
    <lineage>
        <taxon>Eukaryota</taxon>
        <taxon>Metazoa</taxon>
        <taxon>Ecdysozoa</taxon>
        <taxon>Nematoda</taxon>
        <taxon>Chromadorea</taxon>
        <taxon>Rhabditida</taxon>
        <taxon>Rhabditina</taxon>
        <taxon>Diplogasteromorpha</taxon>
        <taxon>Diplogasteroidea</taxon>
        <taxon>Neodiplogasteridae</taxon>
        <taxon>Pristionchus</taxon>
    </lineage>
</organism>